<dbReference type="RefSeq" id="WP_027242948.1">
    <property type="nucleotide sequence ID" value="NZ_CP012512.1"/>
</dbReference>
<proteinExistence type="predicted"/>
<protein>
    <submittedName>
        <fullName evidence="1">Terminase large subunit domain protein</fullName>
    </submittedName>
</protein>
<dbReference type="EMBL" id="CP012512">
    <property type="protein sequence ID" value="ALB24748.1"/>
    <property type="molecule type" value="Genomic_DNA"/>
</dbReference>
<keyword evidence="1" id="KW-0614">Plasmid</keyword>
<accession>A0A1L6TIJ2</accession>
<evidence type="ECO:0000313" key="1">
    <source>
        <dbReference type="EMBL" id="ALB24748.1"/>
    </source>
</evidence>
<name>A0A1L6TIJ2_PISSA</name>
<dbReference type="Proteomes" id="UP000029558">
    <property type="component" value="Plasmid pPSB1-4"/>
</dbReference>
<gene>
    <name evidence="1" type="ORF">KU39_4p52</name>
</gene>
<evidence type="ECO:0000313" key="2">
    <source>
        <dbReference type="Proteomes" id="UP000029558"/>
    </source>
</evidence>
<dbReference type="AlphaFoldDB" id="A0A1L6TIJ2"/>
<organism evidence="1 2">
    <name type="scientific">Piscirickettsia salmonis</name>
    <dbReference type="NCBI Taxonomy" id="1238"/>
    <lineage>
        <taxon>Bacteria</taxon>
        <taxon>Pseudomonadati</taxon>
        <taxon>Pseudomonadota</taxon>
        <taxon>Gammaproteobacteria</taxon>
        <taxon>Thiotrichales</taxon>
        <taxon>Piscirickettsiaceae</taxon>
        <taxon>Piscirickettsia</taxon>
    </lineage>
</organism>
<geneLocation type="plasmid" evidence="1 2">
    <name>pPSB1-4</name>
</geneLocation>
<dbReference type="OrthoDB" id="9760250at2"/>
<reference evidence="1 2" key="1">
    <citation type="journal article" date="2014" name="Genome Announc.">
        <title>Comparative Genome Analysis of Two Isolates of the Fish Pathogen Piscirickettsia salmonis from Different Hosts Reveals Major Differences in Virulence-Associated Secretion Systems.</title>
        <authorList>
            <person name="Bohle H."/>
            <person name="Henriquez P."/>
            <person name="Grothusen H."/>
            <person name="Navas E."/>
            <person name="Sandoval A."/>
            <person name="Bustamante F."/>
            <person name="Bustos P."/>
            <person name="Mancilla M."/>
        </authorList>
    </citation>
    <scope>NUCLEOTIDE SEQUENCE [LARGE SCALE GENOMIC DNA]</scope>
    <source>
        <strain evidence="2">B1-32597</strain>
    </source>
</reference>
<sequence length="61" mass="6901">MIKSDPVKTALTYCDNVLSGRVIACDYVKKACQRHLNDLKYARDRGFYFDKEAACKAPSVI</sequence>